<dbReference type="AlphaFoldDB" id="A0A5J4NH79"/>
<dbReference type="InterPro" id="IPR004217">
    <property type="entry name" value="Tim10-like"/>
</dbReference>
<evidence type="ECO:0000313" key="2">
    <source>
        <dbReference type="EMBL" id="KAA3674649.1"/>
    </source>
</evidence>
<dbReference type="PANTHER" id="PTHR47027:SF20">
    <property type="entry name" value="REVERSE TRANSCRIPTASE-LIKE PROTEIN WITH RNA-DIRECTED DNA POLYMERASE DOMAIN"/>
    <property type="match status" value="1"/>
</dbReference>
<dbReference type="Pfam" id="PF02953">
    <property type="entry name" value="zf-Tim10_DDP"/>
    <property type="match status" value="1"/>
</dbReference>
<dbReference type="InterPro" id="IPR035427">
    <property type="entry name" value="Tim10-like_dom_sf"/>
</dbReference>
<dbReference type="Proteomes" id="UP000324629">
    <property type="component" value="Unassembled WGS sequence"/>
</dbReference>
<organism evidence="2 3">
    <name type="scientific">Paragonimus westermani</name>
    <dbReference type="NCBI Taxonomy" id="34504"/>
    <lineage>
        <taxon>Eukaryota</taxon>
        <taxon>Metazoa</taxon>
        <taxon>Spiralia</taxon>
        <taxon>Lophotrochozoa</taxon>
        <taxon>Platyhelminthes</taxon>
        <taxon>Trematoda</taxon>
        <taxon>Digenea</taxon>
        <taxon>Plagiorchiida</taxon>
        <taxon>Troglotremata</taxon>
        <taxon>Troglotrematidae</taxon>
        <taxon>Paragonimus</taxon>
    </lineage>
</organism>
<dbReference type="SUPFAM" id="SSF144122">
    <property type="entry name" value="Tim10-like"/>
    <property type="match status" value="1"/>
</dbReference>
<reference evidence="2 3" key="1">
    <citation type="journal article" date="2019" name="Gigascience">
        <title>Whole-genome sequence of the oriental lung fluke Paragonimus westermani.</title>
        <authorList>
            <person name="Oey H."/>
            <person name="Zakrzewski M."/>
            <person name="Narain K."/>
            <person name="Devi K.R."/>
            <person name="Agatsuma T."/>
            <person name="Nawaratna S."/>
            <person name="Gobert G.N."/>
            <person name="Jones M.K."/>
            <person name="Ragan M.A."/>
            <person name="McManus D.P."/>
            <person name="Krause L."/>
        </authorList>
    </citation>
    <scope>NUCLEOTIDE SEQUENCE [LARGE SCALE GENOMIC DNA]</scope>
    <source>
        <strain evidence="2 3">IND2009</strain>
    </source>
</reference>
<name>A0A5J4NH79_9TREM</name>
<evidence type="ECO:0000313" key="3">
    <source>
        <dbReference type="Proteomes" id="UP000324629"/>
    </source>
</evidence>
<dbReference type="Gene3D" id="1.10.287.810">
    <property type="entry name" value="Mitochondrial import inner membrane translocase subunit tim13 like domains"/>
    <property type="match status" value="1"/>
</dbReference>
<evidence type="ECO:0000259" key="1">
    <source>
        <dbReference type="Pfam" id="PF02953"/>
    </source>
</evidence>
<comment type="caution">
    <text evidence="2">The sequence shown here is derived from an EMBL/GenBank/DDBJ whole genome shotgun (WGS) entry which is preliminary data.</text>
</comment>
<accession>A0A5J4NH79</accession>
<feature type="domain" description="Tim10-like" evidence="1">
    <location>
        <begin position="31"/>
        <end position="85"/>
    </location>
</feature>
<gene>
    <name evidence="2" type="ORF">DEA37_0006160</name>
</gene>
<sequence length="373" mass="40512">MKSRVVKMDGTPNGLNLSSLTTARKEQLMKQTKAEVALVSAQELLQKLSDMCFKKCVSKPGTTLDSSEQKCVGLCMDRSLWTWRLLPFTAHGVIVADTVPDLGRYSATFYVVKPSVDQSKDSDKLQGQQSVFELVTPFHSRASVLIPVPLPAFPRTPYRLRWPSDTAGLSGPKYAESGAHRSSTQMCGGSLDFPGTASSQGALEKYVNLLRSLYTHSSGRVRACGQRSRAFITSTGVRQGCPISALFNFLLDDILELALEESSEPLPGIRLTDMEHSDDIVLLGSSAKDTDHVEQSVPLVTVDSFTYLSSTLSSACSIADGISAKVAKTQVAFPNLSSVTSKRRSVVAERCMVLMSFSSRPVVRKRGLFAANT</sequence>
<keyword evidence="3" id="KW-1185">Reference proteome</keyword>
<proteinExistence type="predicted"/>
<protein>
    <recommendedName>
        <fullName evidence="1">Tim10-like domain-containing protein</fullName>
    </recommendedName>
</protein>
<dbReference type="EMBL" id="QNGE01003004">
    <property type="protein sequence ID" value="KAA3674649.1"/>
    <property type="molecule type" value="Genomic_DNA"/>
</dbReference>
<dbReference type="PANTHER" id="PTHR47027">
    <property type="entry name" value="REVERSE TRANSCRIPTASE DOMAIN-CONTAINING PROTEIN"/>
    <property type="match status" value="1"/>
</dbReference>